<dbReference type="Gene3D" id="1.10.150.650">
    <property type="match status" value="1"/>
</dbReference>
<feature type="region of interest" description="Disordered" evidence="1">
    <location>
        <begin position="1"/>
        <end position="25"/>
    </location>
</feature>
<dbReference type="SMART" id="SM00481">
    <property type="entry name" value="POLIIIAc"/>
    <property type="match status" value="1"/>
</dbReference>
<gene>
    <name evidence="3" type="ORF">C7446_0732</name>
</gene>
<organism evidence="3 4">
    <name type="scientific">Kushneria sinocarnis</name>
    <dbReference type="NCBI Taxonomy" id="595502"/>
    <lineage>
        <taxon>Bacteria</taxon>
        <taxon>Pseudomonadati</taxon>
        <taxon>Pseudomonadota</taxon>
        <taxon>Gammaproteobacteria</taxon>
        <taxon>Oceanospirillales</taxon>
        <taxon>Halomonadaceae</taxon>
        <taxon>Kushneria</taxon>
    </lineage>
</organism>
<dbReference type="GO" id="GO:0035312">
    <property type="term" value="F:5'-3' DNA exonuclease activity"/>
    <property type="evidence" value="ECO:0007669"/>
    <property type="project" value="TreeGrafter"/>
</dbReference>
<dbReference type="PANTHER" id="PTHR42924:SF3">
    <property type="entry name" value="POLYMERASE_HISTIDINOL PHOSPHATASE N-TERMINAL DOMAIN-CONTAINING PROTEIN"/>
    <property type="match status" value="1"/>
</dbReference>
<dbReference type="PANTHER" id="PTHR42924">
    <property type="entry name" value="EXONUCLEASE"/>
    <property type="match status" value="1"/>
</dbReference>
<protein>
    <recommendedName>
        <fullName evidence="2">Polymerase/histidinol phosphatase N-terminal domain-containing protein</fullName>
    </recommendedName>
</protein>
<dbReference type="EMBL" id="RBIN01000002">
    <property type="protein sequence ID" value="RKR06737.1"/>
    <property type="molecule type" value="Genomic_DNA"/>
</dbReference>
<dbReference type="Proteomes" id="UP000281975">
    <property type="component" value="Unassembled WGS sequence"/>
</dbReference>
<evidence type="ECO:0000313" key="4">
    <source>
        <dbReference type="Proteomes" id="UP000281975"/>
    </source>
</evidence>
<dbReference type="SUPFAM" id="SSF89550">
    <property type="entry name" value="PHP domain-like"/>
    <property type="match status" value="1"/>
</dbReference>
<reference evidence="3 4" key="1">
    <citation type="submission" date="2018-10" db="EMBL/GenBank/DDBJ databases">
        <title>Genomic Encyclopedia of Type Strains, Phase IV (KMG-IV): sequencing the most valuable type-strain genomes for metagenomic binning, comparative biology and taxonomic classification.</title>
        <authorList>
            <person name="Goeker M."/>
        </authorList>
    </citation>
    <scope>NUCLEOTIDE SEQUENCE [LARGE SCALE GENOMIC DNA]</scope>
    <source>
        <strain evidence="3 4">DSM 23229</strain>
    </source>
</reference>
<dbReference type="Gene3D" id="3.20.20.140">
    <property type="entry name" value="Metal-dependent hydrolases"/>
    <property type="match status" value="1"/>
</dbReference>
<sequence length="328" mass="34584">MPMPPTAASNSAGAQSATGDASGSLPARFHDATGIDLHLHSTASDGRLSPDALLHLCHRRGLHTVAVTDHDTVAGLAEAQQTARSLDMTLLPGAELSCRWRGIGIHVVALLPAAPGAVLADGLAQLSEARHQRAVEIARRLERAGLAQAFERAREEAGSDRPLGRPDFARALVTAGLVPDLPAAFKRYLGAGRPGDVKTHWPELAVVVDWIVRDGGVAVLAHPLRYRLTRRKLTQLLDDFTAAGGEGAELVSGYQNEQRTYDLAGLLERRGLYASLGSDFHYEGGALAPGTLGPLPTGNVVPIWQHPRLSGHATRSAPASLPTTGSVS</sequence>
<dbReference type="CDD" id="cd07438">
    <property type="entry name" value="PHP_HisPPase_AMP"/>
    <property type="match status" value="1"/>
</dbReference>
<dbReference type="InterPro" id="IPR004013">
    <property type="entry name" value="PHP_dom"/>
</dbReference>
<dbReference type="InterPro" id="IPR016195">
    <property type="entry name" value="Pol/histidinol_Pase-like"/>
</dbReference>
<evidence type="ECO:0000259" key="2">
    <source>
        <dbReference type="SMART" id="SM00481"/>
    </source>
</evidence>
<feature type="compositionally biased region" description="Polar residues" evidence="1">
    <location>
        <begin position="7"/>
        <end position="21"/>
    </location>
</feature>
<name>A0A420WZN2_9GAMM</name>
<dbReference type="InterPro" id="IPR052018">
    <property type="entry name" value="PHP_domain"/>
</dbReference>
<proteinExistence type="predicted"/>
<accession>A0A420WZN2</accession>
<dbReference type="GO" id="GO:0004534">
    <property type="term" value="F:5'-3' RNA exonuclease activity"/>
    <property type="evidence" value="ECO:0007669"/>
    <property type="project" value="TreeGrafter"/>
</dbReference>
<comment type="caution">
    <text evidence="3">The sequence shown here is derived from an EMBL/GenBank/DDBJ whole genome shotgun (WGS) entry which is preliminary data.</text>
</comment>
<evidence type="ECO:0000313" key="3">
    <source>
        <dbReference type="EMBL" id="RKR06737.1"/>
    </source>
</evidence>
<dbReference type="Pfam" id="PF02811">
    <property type="entry name" value="PHP"/>
    <property type="match status" value="1"/>
</dbReference>
<keyword evidence="4" id="KW-1185">Reference proteome</keyword>
<dbReference type="AlphaFoldDB" id="A0A420WZN2"/>
<feature type="domain" description="Polymerase/histidinol phosphatase N-terminal" evidence="2">
    <location>
        <begin position="35"/>
        <end position="100"/>
    </location>
</feature>
<evidence type="ECO:0000256" key="1">
    <source>
        <dbReference type="SAM" id="MobiDB-lite"/>
    </source>
</evidence>
<dbReference type="InterPro" id="IPR003141">
    <property type="entry name" value="Pol/His_phosphatase_N"/>
</dbReference>